<dbReference type="Gene3D" id="3.20.20.80">
    <property type="entry name" value="Glycosidases"/>
    <property type="match status" value="1"/>
</dbReference>
<keyword evidence="7" id="KW-1015">Disulfide bond</keyword>
<evidence type="ECO:0000256" key="1">
    <source>
        <dbReference type="ARBA" id="ARBA00004196"/>
    </source>
</evidence>
<evidence type="ECO:0000256" key="4">
    <source>
        <dbReference type="ARBA" id="ARBA00022622"/>
    </source>
</evidence>
<comment type="caution">
    <text evidence="12">The sequence shown here is derived from an EMBL/GenBank/DDBJ whole genome shotgun (WGS) entry which is preliminary data.</text>
</comment>
<keyword evidence="10 12" id="KW-0808">Transferase</keyword>
<keyword evidence="8" id="KW-0325">Glycoprotein</keyword>
<evidence type="ECO:0000256" key="2">
    <source>
        <dbReference type="ARBA" id="ARBA00004589"/>
    </source>
</evidence>
<keyword evidence="5 10" id="KW-0732">Signal</keyword>
<feature type="signal peptide" evidence="10">
    <location>
        <begin position="1"/>
        <end position="17"/>
    </location>
</feature>
<evidence type="ECO:0000256" key="5">
    <source>
        <dbReference type="ARBA" id="ARBA00022729"/>
    </source>
</evidence>
<dbReference type="InterPro" id="IPR012946">
    <property type="entry name" value="X8"/>
</dbReference>
<gene>
    <name evidence="12" type="ORF">AYI70_g1227</name>
</gene>
<organism evidence="12 13">
    <name type="scientific">Smittium culicis</name>
    <dbReference type="NCBI Taxonomy" id="133412"/>
    <lineage>
        <taxon>Eukaryota</taxon>
        <taxon>Fungi</taxon>
        <taxon>Fungi incertae sedis</taxon>
        <taxon>Zoopagomycota</taxon>
        <taxon>Kickxellomycotina</taxon>
        <taxon>Harpellomycetes</taxon>
        <taxon>Harpellales</taxon>
        <taxon>Legeriomycetaceae</taxon>
        <taxon>Smittium</taxon>
    </lineage>
</organism>
<keyword evidence="6 10" id="KW-0472">Membrane</keyword>
<proteinExistence type="inferred from homology"/>
<evidence type="ECO:0000313" key="13">
    <source>
        <dbReference type="Proteomes" id="UP000187283"/>
    </source>
</evidence>
<feature type="domain" description="X8" evidence="11">
    <location>
        <begin position="384"/>
        <end position="448"/>
    </location>
</feature>
<evidence type="ECO:0000256" key="10">
    <source>
        <dbReference type="RuleBase" id="RU361209"/>
    </source>
</evidence>
<evidence type="ECO:0000313" key="12">
    <source>
        <dbReference type="EMBL" id="OMJ24953.1"/>
    </source>
</evidence>
<keyword evidence="4 10" id="KW-0336">GPI-anchor</keyword>
<dbReference type="InterPro" id="IPR017853">
    <property type="entry name" value="GH"/>
</dbReference>
<dbReference type="Pfam" id="PF07983">
    <property type="entry name" value="X8"/>
    <property type="match status" value="1"/>
</dbReference>
<dbReference type="STRING" id="133412.A0A1R1YDI3"/>
<dbReference type="SUPFAM" id="SSF51445">
    <property type="entry name" value="(Trans)glycosidases"/>
    <property type="match status" value="1"/>
</dbReference>
<comment type="subcellular location">
    <subcellularLocation>
        <location evidence="1">Cell envelope</location>
    </subcellularLocation>
    <subcellularLocation>
        <location evidence="10">Cell membrane</location>
        <topology evidence="10">Lipid-anchor</topology>
        <topology evidence="10">GPI-anchor</topology>
    </subcellularLocation>
    <subcellularLocation>
        <location evidence="2">Membrane</location>
        <topology evidence="2">Lipid-anchor</topology>
        <topology evidence="2">GPI-anchor</topology>
    </subcellularLocation>
</comment>
<evidence type="ECO:0000256" key="3">
    <source>
        <dbReference type="ARBA" id="ARBA00007528"/>
    </source>
</evidence>
<dbReference type="EMBL" id="LSSN01000248">
    <property type="protein sequence ID" value="OMJ24953.1"/>
    <property type="molecule type" value="Genomic_DNA"/>
</dbReference>
<keyword evidence="13" id="KW-1185">Reference proteome</keyword>
<dbReference type="GO" id="GO:0042124">
    <property type="term" value="F:1,3-beta-glucanosyltransferase activity"/>
    <property type="evidence" value="ECO:0007669"/>
    <property type="project" value="TreeGrafter"/>
</dbReference>
<evidence type="ECO:0000256" key="8">
    <source>
        <dbReference type="ARBA" id="ARBA00023180"/>
    </source>
</evidence>
<protein>
    <recommendedName>
        <fullName evidence="10">1,3-beta-glucanosyltransferase</fullName>
        <ecNumber evidence="10">2.4.1.-</ecNumber>
    </recommendedName>
</protein>
<comment type="function">
    <text evidence="10">Splits internally a 1,3-beta-glucan molecule and transfers the newly generated reducing end (the donor) to the non-reducing end of another 1,3-beta-glucan molecule (the acceptor) forming a 1,3-beta linkage, resulting in the elongation of 1,3-beta-glucan chains in the cell wall.</text>
</comment>
<dbReference type="AlphaFoldDB" id="A0A1R1YDI3"/>
<dbReference type="OrthoDB" id="421038at2759"/>
<dbReference type="PANTHER" id="PTHR31468:SF2">
    <property type="entry name" value="1,3-BETA-GLUCANOSYLTRANSFERASE GAS1"/>
    <property type="match status" value="1"/>
</dbReference>
<dbReference type="Gene3D" id="1.20.58.1040">
    <property type="match status" value="1"/>
</dbReference>
<keyword evidence="9 10" id="KW-0449">Lipoprotein</keyword>
<evidence type="ECO:0000259" key="11">
    <source>
        <dbReference type="Pfam" id="PF07983"/>
    </source>
</evidence>
<dbReference type="InterPro" id="IPR004886">
    <property type="entry name" value="Glucanosyltransferase"/>
</dbReference>
<dbReference type="PANTHER" id="PTHR31468">
    <property type="entry name" value="1,3-BETA-GLUCANOSYLTRANSFERASE GAS1"/>
    <property type="match status" value="1"/>
</dbReference>
<feature type="chain" id="PRO_5011816666" description="1,3-beta-glucanosyltransferase" evidence="10">
    <location>
        <begin position="18"/>
        <end position="521"/>
    </location>
</feature>
<dbReference type="Proteomes" id="UP000187283">
    <property type="component" value="Unassembled WGS sequence"/>
</dbReference>
<dbReference type="GO" id="GO:0098552">
    <property type="term" value="C:side of membrane"/>
    <property type="evidence" value="ECO:0007669"/>
    <property type="project" value="UniProtKB-KW"/>
</dbReference>
<evidence type="ECO:0000256" key="9">
    <source>
        <dbReference type="ARBA" id="ARBA00023288"/>
    </source>
</evidence>
<reference evidence="12 13" key="1">
    <citation type="submission" date="2017-01" db="EMBL/GenBank/DDBJ databases">
        <authorList>
            <person name="Mah S.A."/>
            <person name="Swanson W.J."/>
            <person name="Moy G.W."/>
            <person name="Vacquier V.D."/>
        </authorList>
    </citation>
    <scope>NUCLEOTIDE SEQUENCE [LARGE SCALE GENOMIC DNA]</scope>
    <source>
        <strain evidence="12 13">GSMNP</strain>
    </source>
</reference>
<name>A0A1R1YDI3_9FUNG</name>
<sequence length="521" mass="57932">MKIRILSFILSLGLTFAIDPLVFKGRRIYNAKTNLDFDIKGIVYQPRQGAPDGTLDPLADEIGCLRDVEVFKDLGINAIRVFEIDPTKNHDVCMKALSDAGIYLLLDLSTPELSIPRNKPYWDTYLLDLYKLKVDAFTIYDNIFGFVAGNNVTINVDTVPASAFVKASIRDIKNYLKFKNNNIPVGYSGNFDVTTSYYSQRYFGCGSDPLAMADFYGYSLNEFDADIHAYSDYFFLKARNSKISYTPSFISQYIYSYSSSYDKFSFGPNSGTPANPYSGGFLFEYSNEGGDYGLVNVTYGNPSVNKLPIYEQFKKSLNQFSSLYTQQDPCYDFKPSTVLCELSNSNWTISNSLPPPPSVDLCDCLSKTFTCKLPSTFNQSDPNQLKALNSKISDLCNNVDCSDILTDPLKNLYGKYSGCTISQKANLILSLNFSKNNNTAQSCSIDGLNQSLVINSTALNISTCKVIAENYSSKYLSGEIDFGSSGYSNCTVTNSGSYTYSTNISHLSAFVILISFIFFTL</sequence>
<dbReference type="EC" id="2.4.1.-" evidence="10"/>
<dbReference type="GO" id="GO:0005886">
    <property type="term" value="C:plasma membrane"/>
    <property type="evidence" value="ECO:0007669"/>
    <property type="project" value="UniProtKB-SubCell"/>
</dbReference>
<dbReference type="GO" id="GO:0031505">
    <property type="term" value="P:fungal-type cell wall organization"/>
    <property type="evidence" value="ECO:0007669"/>
    <property type="project" value="TreeGrafter"/>
</dbReference>
<dbReference type="GO" id="GO:0071970">
    <property type="term" value="P:fungal-type cell wall (1-&gt;3)-beta-D-glucan biosynthetic process"/>
    <property type="evidence" value="ECO:0007669"/>
    <property type="project" value="TreeGrafter"/>
</dbReference>
<evidence type="ECO:0000256" key="7">
    <source>
        <dbReference type="ARBA" id="ARBA00023157"/>
    </source>
</evidence>
<comment type="similarity">
    <text evidence="3 10">Belongs to the glycosyl hydrolase 72 family.</text>
</comment>
<evidence type="ECO:0000256" key="6">
    <source>
        <dbReference type="ARBA" id="ARBA00023136"/>
    </source>
</evidence>
<dbReference type="Pfam" id="PF03198">
    <property type="entry name" value="Glyco_hydro_72"/>
    <property type="match status" value="1"/>
</dbReference>
<accession>A0A1R1YDI3</accession>